<dbReference type="InterPro" id="IPR002692">
    <property type="entry name" value="S45"/>
</dbReference>
<keyword evidence="6" id="KW-0106">Calcium</keyword>
<dbReference type="InterPro" id="IPR043147">
    <property type="entry name" value="Penicillin_amidase_A-knob"/>
</dbReference>
<evidence type="ECO:0000256" key="3">
    <source>
        <dbReference type="ARBA" id="ARBA00023145"/>
    </source>
</evidence>
<dbReference type="Gene3D" id="1.10.1400.10">
    <property type="match status" value="1"/>
</dbReference>
<dbReference type="HOGENOM" id="CLU_011790_4_0_6"/>
<dbReference type="GO" id="GO:0017000">
    <property type="term" value="P:antibiotic biosynthetic process"/>
    <property type="evidence" value="ECO:0007669"/>
    <property type="project" value="InterPro"/>
</dbReference>
<keyword evidence="6" id="KW-0479">Metal-binding</keyword>
<dbReference type="GO" id="GO:0046872">
    <property type="term" value="F:metal ion binding"/>
    <property type="evidence" value="ECO:0007669"/>
    <property type="project" value="UniProtKB-KW"/>
</dbReference>
<evidence type="ECO:0000256" key="2">
    <source>
        <dbReference type="ARBA" id="ARBA00022801"/>
    </source>
</evidence>
<dbReference type="InterPro" id="IPR014395">
    <property type="entry name" value="Pen/GL7ACA/AHL_acylase"/>
</dbReference>
<dbReference type="PANTHER" id="PTHR34218:SF4">
    <property type="entry name" value="ACYL-HOMOSERINE LACTONE ACYLASE QUIP"/>
    <property type="match status" value="1"/>
</dbReference>
<feature type="binding site" evidence="6">
    <location>
        <position position="330"/>
    </location>
    <ligand>
        <name>Ca(2+)</name>
        <dbReference type="ChEBI" id="CHEBI:29108"/>
    </ligand>
</feature>
<gene>
    <name evidence="7" type="ORF">OM33_03585</name>
</gene>
<accession>A0A0A7EIA3</accession>
<dbReference type="KEGG" id="pseo:OM33_03585"/>
<feature type="active site" description="Nucleophile" evidence="5">
    <location>
        <position position="251"/>
    </location>
</feature>
<feature type="binding site" evidence="6">
    <location>
        <position position="327"/>
    </location>
    <ligand>
        <name>Ca(2+)</name>
        <dbReference type="ChEBI" id="CHEBI:29108"/>
    </ligand>
</feature>
<dbReference type="InterPro" id="IPR029055">
    <property type="entry name" value="Ntn_hydrolases_N"/>
</dbReference>
<evidence type="ECO:0000313" key="7">
    <source>
        <dbReference type="EMBL" id="AIY66273.1"/>
    </source>
</evidence>
<evidence type="ECO:0000256" key="4">
    <source>
        <dbReference type="ARBA" id="ARBA00038735"/>
    </source>
</evidence>
<dbReference type="SUPFAM" id="SSF56235">
    <property type="entry name" value="N-terminal nucleophile aminohydrolases (Ntn hydrolases)"/>
    <property type="match status" value="1"/>
</dbReference>
<dbReference type="RefSeq" id="WP_038642974.1">
    <property type="nucleotide sequence ID" value="NZ_CP009888.1"/>
</dbReference>
<keyword evidence="3" id="KW-0865">Zymogen</keyword>
<dbReference type="EMBL" id="CP009888">
    <property type="protein sequence ID" value="AIY66273.1"/>
    <property type="molecule type" value="Genomic_DNA"/>
</dbReference>
<evidence type="ECO:0000256" key="6">
    <source>
        <dbReference type="PIRSR" id="PIRSR001227-2"/>
    </source>
</evidence>
<feature type="binding site" evidence="6">
    <location>
        <position position="329"/>
    </location>
    <ligand>
        <name>Ca(2+)</name>
        <dbReference type="ChEBI" id="CHEBI:29108"/>
    </ligand>
</feature>
<keyword evidence="2 7" id="KW-0378">Hydrolase</keyword>
<dbReference type="OrthoDB" id="9760084at2"/>
<dbReference type="Pfam" id="PF01804">
    <property type="entry name" value="Penicil_amidase"/>
    <property type="match status" value="1"/>
</dbReference>
<dbReference type="MEROPS" id="S45.003"/>
<dbReference type="AlphaFoldDB" id="A0A0A7EIA3"/>
<sequence>MIKIIKKLSILFLILALIATATVYGVLTLSLPELSGKTTSVVVKNKVSLERDSLGHAVIKANSRNDAAFALGYAHGQDRFFQMDLLRRNAAGELSFLFGKAALELDKKMRFHQFRKRSQLILEQLPDDHINLLKSYSQGVNLAVSHMPYSSFEYLLAGAERTVWLPEDSLLVIFSMYLDLQSNSFSRDLTLSFINDKFGTDMVRFLTQPSKHQAALDGSEFELVEPNIPVINDRLLSSTIYPIAEPKDIGSNNWAVTGSLTASGKALLADDMHLGLAVPIIWYRTQLNYAVNEEAHQITGVSLPGAPAVVVGTNGKVAWGFTNAYIDTVDWVELDSNYETQTVIEKIKTPDGVYDYSLEVSDFGPVKHIGGKKYALKWVAHQDYAVDMELLNLEQANTVDEALSIAKTIGIPVQNMLVTDNQGNAAWQATGAIPGRKSPSVIAIMPEDFDPNWREDASDVPYLLNPEHGRLWTANSRVVSVEQDKRYGNGGYALGARAEQIKQRLFEKEQFNEQDFYDIQLDNKAQFLKPWQALLLKTLKLSPEIYQQDIKLVENWGECACPDSVGYTLVRKYRSAIIDKLFAPIEAQLQAEGLSLSPIKRDLEPAAWQLINSFTDTWLPQSAASWPDLLITSYQDMKKDLLVKHTGSEKGSLLQLNWGKVNELNIQHPFSKQIPLLSKLLDMPKAPAFGDSFMPAVQGTGFGASQRLFVQPGAEESAILTLPGGQSGHPLSPYYRAGYDDYIKQANTPLLPGEIMHRIDFNPQ</sequence>
<dbReference type="PIRSF" id="PIRSF001227">
    <property type="entry name" value="Pen_acylase"/>
    <property type="match status" value="1"/>
</dbReference>
<evidence type="ECO:0000313" key="8">
    <source>
        <dbReference type="Proteomes" id="UP000030341"/>
    </source>
</evidence>
<comment type="cofactor">
    <cofactor evidence="6">
        <name>Ca(2+)</name>
        <dbReference type="ChEBI" id="CHEBI:29108"/>
    </cofactor>
    <text evidence="6">Binds 1 Ca(2+) ion per dimer.</text>
</comment>
<evidence type="ECO:0000256" key="5">
    <source>
        <dbReference type="PIRSR" id="PIRSR001227-1"/>
    </source>
</evidence>
<dbReference type="CDD" id="cd03747">
    <property type="entry name" value="Ntn_PGA_like"/>
    <property type="match status" value="1"/>
</dbReference>
<reference evidence="7 8" key="1">
    <citation type="submission" date="2014-11" db="EMBL/GenBank/DDBJ databases">
        <title>Complete Genome Sequence of Pseudoalteromonas sp. Strain OCN003 Isolated from Kaneohe Bay, Oahu, Hawaii.</title>
        <authorList>
            <person name="Beurmann S."/>
            <person name="Videau P."/>
            <person name="Ushijima B."/>
            <person name="Smith A.M."/>
            <person name="Aeby G.S."/>
            <person name="Callahan S.M."/>
            <person name="Belcaid M."/>
        </authorList>
    </citation>
    <scope>NUCLEOTIDE SEQUENCE [LARGE SCALE GENOMIC DNA]</scope>
    <source>
        <strain evidence="7 8">OCN003</strain>
    </source>
</reference>
<comment type="subunit">
    <text evidence="4">Heterodimer of an alpha subunit and a beta subunit processed from the same precursor.</text>
</comment>
<proteinExistence type="inferred from homology"/>
<dbReference type="Gene3D" id="1.10.439.10">
    <property type="entry name" value="Penicillin Amidohydrolase, domain 1"/>
    <property type="match status" value="1"/>
</dbReference>
<dbReference type="Gene3D" id="3.60.20.10">
    <property type="entry name" value="Glutamine Phosphoribosylpyrophosphate, subunit 1, domain 1"/>
    <property type="match status" value="1"/>
</dbReference>
<dbReference type="PANTHER" id="PTHR34218">
    <property type="entry name" value="PEPTIDASE S45 PENICILLIN AMIDASE"/>
    <property type="match status" value="1"/>
</dbReference>
<evidence type="ECO:0000256" key="1">
    <source>
        <dbReference type="ARBA" id="ARBA00006586"/>
    </source>
</evidence>
<keyword evidence="8" id="KW-1185">Reference proteome</keyword>
<dbReference type="InterPro" id="IPR023343">
    <property type="entry name" value="Penicillin_amidase_dom1"/>
</dbReference>
<dbReference type="GO" id="GO:0016811">
    <property type="term" value="F:hydrolase activity, acting on carbon-nitrogen (but not peptide) bonds, in linear amides"/>
    <property type="evidence" value="ECO:0007669"/>
    <property type="project" value="InterPro"/>
</dbReference>
<organism evidence="7 8">
    <name type="scientific">Pseudoalteromonas piratica</name>
    <dbReference type="NCBI Taxonomy" id="1348114"/>
    <lineage>
        <taxon>Bacteria</taxon>
        <taxon>Pseudomonadati</taxon>
        <taxon>Pseudomonadota</taxon>
        <taxon>Gammaproteobacteria</taxon>
        <taxon>Alteromonadales</taxon>
        <taxon>Pseudoalteromonadaceae</taxon>
        <taxon>Pseudoalteromonas</taxon>
    </lineage>
</organism>
<dbReference type="InterPro" id="IPR043146">
    <property type="entry name" value="Penicillin_amidase_N_B-knob"/>
</dbReference>
<dbReference type="Proteomes" id="UP000030341">
    <property type="component" value="Chromosome 1"/>
</dbReference>
<name>A0A0A7EIA3_9GAMM</name>
<dbReference type="STRING" id="1348114.OM33_03585"/>
<comment type="similarity">
    <text evidence="1">Belongs to the peptidase S45 family.</text>
</comment>
<protein>
    <submittedName>
        <fullName evidence="7">Hydrolase</fullName>
    </submittedName>
</protein>
<dbReference type="eggNOG" id="COG2366">
    <property type="taxonomic scope" value="Bacteria"/>
</dbReference>
<dbReference type="Gene3D" id="2.30.120.10">
    <property type="match status" value="1"/>
</dbReference>